<name>A0A974C3B1_XENLA</name>
<dbReference type="Proteomes" id="UP000694892">
    <property type="component" value="Chromosome 8S"/>
</dbReference>
<organism evidence="1 2">
    <name type="scientific">Xenopus laevis</name>
    <name type="common">African clawed frog</name>
    <dbReference type="NCBI Taxonomy" id="8355"/>
    <lineage>
        <taxon>Eukaryota</taxon>
        <taxon>Metazoa</taxon>
        <taxon>Chordata</taxon>
        <taxon>Craniata</taxon>
        <taxon>Vertebrata</taxon>
        <taxon>Euteleostomi</taxon>
        <taxon>Amphibia</taxon>
        <taxon>Batrachia</taxon>
        <taxon>Anura</taxon>
        <taxon>Pipoidea</taxon>
        <taxon>Pipidae</taxon>
        <taxon>Xenopodinae</taxon>
        <taxon>Xenopus</taxon>
        <taxon>Xenopus</taxon>
    </lineage>
</organism>
<protein>
    <recommendedName>
        <fullName evidence="3">GIY-YIG domain-containing protein</fullName>
    </recommendedName>
</protein>
<evidence type="ECO:0000313" key="2">
    <source>
        <dbReference type="Proteomes" id="UP000694892"/>
    </source>
</evidence>
<proteinExistence type="predicted"/>
<reference evidence="2" key="1">
    <citation type="journal article" date="2016" name="Nature">
        <title>Genome evolution in the allotetraploid frog Xenopus laevis.</title>
        <authorList>
            <person name="Session A.M."/>
            <person name="Uno Y."/>
            <person name="Kwon T."/>
            <person name="Chapman J.A."/>
            <person name="Toyoda A."/>
            <person name="Takahashi S."/>
            <person name="Fukui A."/>
            <person name="Hikosaka A."/>
            <person name="Suzuki A."/>
            <person name="Kondo M."/>
            <person name="van Heeringen S.J."/>
            <person name="Quigley I."/>
            <person name="Heinz S."/>
            <person name="Ogino H."/>
            <person name="Ochi H."/>
            <person name="Hellsten U."/>
            <person name="Lyons J.B."/>
            <person name="Simakov O."/>
            <person name="Putnam N."/>
            <person name="Stites J."/>
            <person name="Kuroki Y."/>
            <person name="Tanaka T."/>
            <person name="Michiue T."/>
            <person name="Watanabe M."/>
            <person name="Bogdanovic O."/>
            <person name="Lister R."/>
            <person name="Georgiou G."/>
            <person name="Paranjpe S.S."/>
            <person name="van Kruijsbergen I."/>
            <person name="Shu S."/>
            <person name="Carlson J."/>
            <person name="Kinoshita T."/>
            <person name="Ohta Y."/>
            <person name="Mawaribuchi S."/>
            <person name="Jenkins J."/>
            <person name="Grimwood J."/>
            <person name="Schmutz J."/>
            <person name="Mitros T."/>
            <person name="Mozaffari S.V."/>
            <person name="Suzuki Y."/>
            <person name="Haramoto Y."/>
            <person name="Yamamoto T.S."/>
            <person name="Takagi C."/>
            <person name="Heald R."/>
            <person name="Miller K."/>
            <person name="Haudenschild C."/>
            <person name="Kitzman J."/>
            <person name="Nakayama T."/>
            <person name="Izutsu Y."/>
            <person name="Robert J."/>
            <person name="Fortriede J."/>
            <person name="Burns K."/>
            <person name="Lotay V."/>
            <person name="Karimi K."/>
            <person name="Yasuoka Y."/>
            <person name="Dichmann D.S."/>
            <person name="Flajnik M.F."/>
            <person name="Houston D.W."/>
            <person name="Shendure J."/>
            <person name="DuPasquier L."/>
            <person name="Vize P.D."/>
            <person name="Zorn A.M."/>
            <person name="Ito M."/>
            <person name="Marcotte E.M."/>
            <person name="Wallingford J.B."/>
            <person name="Ito Y."/>
            <person name="Asashima M."/>
            <person name="Ueno N."/>
            <person name="Matsuda Y."/>
            <person name="Veenstra G.J."/>
            <person name="Fujiyama A."/>
            <person name="Harland R.M."/>
            <person name="Taira M."/>
            <person name="Rokhsar D.S."/>
        </authorList>
    </citation>
    <scope>NUCLEOTIDE SEQUENCE [LARGE SCALE GENOMIC DNA]</scope>
    <source>
        <strain evidence="2">J</strain>
    </source>
</reference>
<evidence type="ECO:0000313" key="1">
    <source>
        <dbReference type="EMBL" id="OCT65696.1"/>
    </source>
</evidence>
<sequence>MSSKDFATSTLTSCFNNNKKKSILPPQPNFAYKKGRSLGSRLSPSLFTDSKPARLTHWLDTKGCYSCGVSYIRSLKYFIGSNNSIRYKINFYANCGTKLVIYLITCICELQYIGKTSRPVRKHISEHLNCL</sequence>
<dbReference type="EMBL" id="CM004481">
    <property type="protein sequence ID" value="OCT65696.1"/>
    <property type="molecule type" value="Genomic_DNA"/>
</dbReference>
<evidence type="ECO:0008006" key="3">
    <source>
        <dbReference type="Google" id="ProtNLM"/>
    </source>
</evidence>
<accession>A0A974C3B1</accession>
<dbReference type="AlphaFoldDB" id="A0A974C3B1"/>
<gene>
    <name evidence="1" type="ORF">XELAEV_18041935mg</name>
</gene>